<protein>
    <submittedName>
        <fullName evidence="1">Uncharacterized protein</fullName>
    </submittedName>
</protein>
<sequence length="104" mass="11939">MALNSLLHAASETVFDNRLKCSEYYSSIHNCNKMYTIDISSSEKHANYFGKQNYEKFIETWCHIFNNNVSFHNQFPNLTKLVELALVGPVSNGIVENVDSDIKF</sequence>
<name>A0A915ZL16_9GLOM</name>
<dbReference type="OrthoDB" id="2331533at2759"/>
<proteinExistence type="predicted"/>
<organism evidence="1 2">
    <name type="scientific">Rhizophagus irregularis</name>
    <dbReference type="NCBI Taxonomy" id="588596"/>
    <lineage>
        <taxon>Eukaryota</taxon>
        <taxon>Fungi</taxon>
        <taxon>Fungi incertae sedis</taxon>
        <taxon>Mucoromycota</taxon>
        <taxon>Glomeromycotina</taxon>
        <taxon>Glomeromycetes</taxon>
        <taxon>Glomerales</taxon>
        <taxon>Glomeraceae</taxon>
        <taxon>Rhizophagus</taxon>
    </lineage>
</organism>
<comment type="caution">
    <text evidence="1">The sequence shown here is derived from an EMBL/GenBank/DDBJ whole genome shotgun (WGS) entry which is preliminary data.</text>
</comment>
<dbReference type="Proteomes" id="UP000684084">
    <property type="component" value="Unassembled WGS sequence"/>
</dbReference>
<evidence type="ECO:0000313" key="2">
    <source>
        <dbReference type="Proteomes" id="UP000684084"/>
    </source>
</evidence>
<accession>A0A915ZL16</accession>
<dbReference type="EMBL" id="CAGKOT010000043">
    <property type="protein sequence ID" value="CAB5380640.1"/>
    <property type="molecule type" value="Genomic_DNA"/>
</dbReference>
<evidence type="ECO:0000313" key="1">
    <source>
        <dbReference type="EMBL" id="CAB5380640.1"/>
    </source>
</evidence>
<dbReference type="AlphaFoldDB" id="A0A915ZL16"/>
<reference evidence="1" key="1">
    <citation type="submission" date="2020-05" db="EMBL/GenBank/DDBJ databases">
        <authorList>
            <person name="Rincon C."/>
            <person name="Sanders R I."/>
            <person name="Robbins C."/>
            <person name="Chaturvedi A."/>
        </authorList>
    </citation>
    <scope>NUCLEOTIDE SEQUENCE</scope>
    <source>
        <strain evidence="1">CHB12</strain>
    </source>
</reference>
<gene>
    <name evidence="1" type="ORF">CHRIB12_LOCUS17153</name>
</gene>